<proteinExistence type="predicted"/>
<dbReference type="InterPro" id="IPR000669">
    <property type="entry name" value="Mannitol_DH"/>
</dbReference>
<dbReference type="Pfam" id="PF08125">
    <property type="entry name" value="Mannitol_dh_C"/>
    <property type="match status" value="1"/>
</dbReference>
<dbReference type="PRINTS" id="PR00084">
    <property type="entry name" value="MTLDHDRGNASE"/>
</dbReference>
<organism evidence="5 6">
    <name type="scientific">Shinella oryzae</name>
    <dbReference type="NCBI Taxonomy" id="2871820"/>
    <lineage>
        <taxon>Bacteria</taxon>
        <taxon>Pseudomonadati</taxon>
        <taxon>Pseudomonadota</taxon>
        <taxon>Alphaproteobacteria</taxon>
        <taxon>Hyphomicrobiales</taxon>
        <taxon>Rhizobiaceae</taxon>
        <taxon>Shinella</taxon>
    </lineage>
</organism>
<sequence>MKRLTSLNSVTGAAQLPGYDPDAHGRGIVHLGIGAFHRAHQAMMTDDALAASGGDWRITGVSLRSLEIAEALNAQHGLYTLIERGAQGTRARVIASIRDVIAADPAATLAALCAPEIRIVTLTVTEKGYGLDRIKGGPDLNHPAVSADLASPNAPSGVLGLLVRALAQRRQSGQAPFSVLSCDNLPDNGRLLRSGVVGLARIWDPGLADWIETEVAFPSSMVDRITPATTSQTLSDAARVTGCTDLAAVETEPFLQWVIEDRFPTGRPAWEAGGALFVKDVAPYEQMKLTMLNGSHSMLAYAGFLSGRRYVRDVMEDPALARLVRRHLETAATLLPVLSGINLHDYARSLEARFRNPAIAHETRQIAMDGTQKLPQRIFKPALLALERNLPLNTFAFATAAWMRYAIGRDDNGEPYAISDPREAEITTALRNIPYEAQAIIAALNALQGLIPPALSQHPRWSTAVERALERMLTDGMIRAIAYEAEK</sequence>
<geneLocation type="plasmid" evidence="5 6">
    <name>unnamed1</name>
</geneLocation>
<dbReference type="PANTHER" id="PTHR43362">
    <property type="entry name" value="MANNITOL DEHYDROGENASE DSF1-RELATED"/>
    <property type="match status" value="1"/>
</dbReference>
<evidence type="ECO:0000259" key="4">
    <source>
        <dbReference type="Pfam" id="PF08125"/>
    </source>
</evidence>
<dbReference type="RefSeq" id="WP_306161250.1">
    <property type="nucleotide sequence ID" value="NZ_CP132315.1"/>
</dbReference>
<dbReference type="InterPro" id="IPR050988">
    <property type="entry name" value="Mannitol_DH/Oxidoreductase"/>
</dbReference>
<dbReference type="Proteomes" id="UP001225788">
    <property type="component" value="Plasmid unnamed1"/>
</dbReference>
<reference evidence="5 6" key="1">
    <citation type="submission" date="2023-08" db="EMBL/GenBank/DDBJ databases">
        <title>Pathogen: clinical or host-associated sample.</title>
        <authorList>
            <person name="Hergert J."/>
            <person name="Casey R."/>
            <person name="Wagner J."/>
            <person name="Young E.L."/>
            <person name="Oakeson K.F."/>
        </authorList>
    </citation>
    <scope>NUCLEOTIDE SEQUENCE [LARGE SCALE GENOMIC DNA]</scope>
    <source>
        <strain evidence="5 6">UPHL-collab-2</strain>
        <plasmid evidence="5 6">unnamed1</plasmid>
    </source>
</reference>
<evidence type="ECO:0000256" key="2">
    <source>
        <dbReference type="ARBA" id="ARBA00023027"/>
    </source>
</evidence>
<keyword evidence="1 5" id="KW-0560">Oxidoreductase</keyword>
<evidence type="ECO:0000313" key="5">
    <source>
        <dbReference type="EMBL" id="WLS04906.1"/>
    </source>
</evidence>
<dbReference type="SUPFAM" id="SSF48179">
    <property type="entry name" value="6-phosphogluconate dehydrogenase C-terminal domain-like"/>
    <property type="match status" value="1"/>
</dbReference>
<accession>A0ABY9KBA1</accession>
<keyword evidence="6" id="KW-1185">Reference proteome</keyword>
<keyword evidence="5" id="KW-0614">Plasmid</keyword>
<feature type="domain" description="Mannitol dehydrogenase N-terminal" evidence="3">
    <location>
        <begin position="27"/>
        <end position="271"/>
    </location>
</feature>
<dbReference type="Gene3D" id="1.10.1040.10">
    <property type="entry name" value="N-(1-d-carboxylethyl)-l-norvaline Dehydrogenase, domain 2"/>
    <property type="match status" value="1"/>
</dbReference>
<evidence type="ECO:0000256" key="1">
    <source>
        <dbReference type="ARBA" id="ARBA00023002"/>
    </source>
</evidence>
<evidence type="ECO:0000259" key="3">
    <source>
        <dbReference type="Pfam" id="PF01232"/>
    </source>
</evidence>
<keyword evidence="2" id="KW-0520">NAD</keyword>
<dbReference type="PANTHER" id="PTHR43362:SF1">
    <property type="entry name" value="MANNITOL DEHYDROGENASE 2-RELATED"/>
    <property type="match status" value="1"/>
</dbReference>
<dbReference type="InterPro" id="IPR013131">
    <property type="entry name" value="Mannitol_DH_N"/>
</dbReference>
<dbReference type="InterPro" id="IPR008927">
    <property type="entry name" value="6-PGluconate_DH-like_C_sf"/>
</dbReference>
<feature type="domain" description="Mannitol dehydrogenase C-terminal" evidence="4">
    <location>
        <begin position="280"/>
        <end position="471"/>
    </location>
</feature>
<dbReference type="GO" id="GO:0016491">
    <property type="term" value="F:oxidoreductase activity"/>
    <property type="evidence" value="ECO:0007669"/>
    <property type="project" value="UniProtKB-KW"/>
</dbReference>
<gene>
    <name evidence="5" type="ORF">Q9315_22220</name>
</gene>
<protein>
    <submittedName>
        <fullName evidence="5">Mannitol dehydrogenase family protein</fullName>
        <ecNumber evidence="5">1.1.1.-</ecNumber>
    </submittedName>
</protein>
<dbReference type="InterPro" id="IPR013118">
    <property type="entry name" value="Mannitol_DH_C"/>
</dbReference>
<dbReference type="PROSITE" id="PS00974">
    <property type="entry name" value="MANNITOL_DHGENASE"/>
    <property type="match status" value="1"/>
</dbReference>
<evidence type="ECO:0000313" key="6">
    <source>
        <dbReference type="Proteomes" id="UP001225788"/>
    </source>
</evidence>
<dbReference type="InterPro" id="IPR023027">
    <property type="entry name" value="Mannitol_DH_CS"/>
</dbReference>
<name>A0ABY9KBA1_9HYPH</name>
<dbReference type="InterPro" id="IPR013328">
    <property type="entry name" value="6PGD_dom2"/>
</dbReference>
<dbReference type="Gene3D" id="3.40.50.720">
    <property type="entry name" value="NAD(P)-binding Rossmann-like Domain"/>
    <property type="match status" value="1"/>
</dbReference>
<dbReference type="SUPFAM" id="SSF51735">
    <property type="entry name" value="NAD(P)-binding Rossmann-fold domains"/>
    <property type="match status" value="1"/>
</dbReference>
<dbReference type="EMBL" id="CP132315">
    <property type="protein sequence ID" value="WLS04906.1"/>
    <property type="molecule type" value="Genomic_DNA"/>
</dbReference>
<dbReference type="Pfam" id="PF01232">
    <property type="entry name" value="Mannitol_dh"/>
    <property type="match status" value="1"/>
</dbReference>
<dbReference type="InterPro" id="IPR036291">
    <property type="entry name" value="NAD(P)-bd_dom_sf"/>
</dbReference>
<dbReference type="EC" id="1.1.1.-" evidence="5"/>